<evidence type="ECO:0000256" key="2">
    <source>
        <dbReference type="SAM" id="MobiDB-lite"/>
    </source>
</evidence>
<dbReference type="OrthoDB" id="120976at2759"/>
<organism evidence="3 4">
    <name type="scientific">Nitzschia inconspicua</name>
    <dbReference type="NCBI Taxonomy" id="303405"/>
    <lineage>
        <taxon>Eukaryota</taxon>
        <taxon>Sar</taxon>
        <taxon>Stramenopiles</taxon>
        <taxon>Ochrophyta</taxon>
        <taxon>Bacillariophyta</taxon>
        <taxon>Bacillariophyceae</taxon>
        <taxon>Bacillariophycidae</taxon>
        <taxon>Bacillariales</taxon>
        <taxon>Bacillariaceae</taxon>
        <taxon>Nitzschia</taxon>
    </lineage>
</organism>
<reference evidence="3" key="1">
    <citation type="journal article" date="2021" name="Sci. Rep.">
        <title>Diploid genomic architecture of Nitzschia inconspicua, an elite biomass production diatom.</title>
        <authorList>
            <person name="Oliver A."/>
            <person name="Podell S."/>
            <person name="Pinowska A."/>
            <person name="Traller J.C."/>
            <person name="Smith S.R."/>
            <person name="McClure R."/>
            <person name="Beliaev A."/>
            <person name="Bohutskyi P."/>
            <person name="Hill E.A."/>
            <person name="Rabines A."/>
            <person name="Zheng H."/>
            <person name="Allen L.Z."/>
            <person name="Kuo A."/>
            <person name="Grigoriev I.V."/>
            <person name="Allen A.E."/>
            <person name="Hazlebeck D."/>
            <person name="Allen E.E."/>
        </authorList>
    </citation>
    <scope>NUCLEOTIDE SEQUENCE</scope>
    <source>
        <strain evidence="3">Hildebrandi</strain>
    </source>
</reference>
<evidence type="ECO:0000256" key="1">
    <source>
        <dbReference type="ARBA" id="ARBA00022737"/>
    </source>
</evidence>
<name>A0A9K3L1V5_9STRA</name>
<keyword evidence="4" id="KW-1185">Reference proteome</keyword>
<dbReference type="PANTHER" id="PTHR24111">
    <property type="entry name" value="LEUCINE-RICH REPEAT-CONTAINING PROTEIN 34"/>
    <property type="match status" value="1"/>
</dbReference>
<dbReference type="PANTHER" id="PTHR24111:SF0">
    <property type="entry name" value="LEUCINE-RICH REPEAT-CONTAINING PROTEIN"/>
    <property type="match status" value="1"/>
</dbReference>
<protein>
    <submittedName>
        <fullName evidence="3">Uncharacterized protein</fullName>
    </submittedName>
</protein>
<reference evidence="3" key="2">
    <citation type="submission" date="2021-04" db="EMBL/GenBank/DDBJ databases">
        <authorList>
            <person name="Podell S."/>
        </authorList>
    </citation>
    <scope>NUCLEOTIDE SEQUENCE</scope>
    <source>
        <strain evidence="3">Hildebrandi</strain>
    </source>
</reference>
<dbReference type="InterPro" id="IPR052201">
    <property type="entry name" value="LRR-containing_regulator"/>
</dbReference>
<dbReference type="AlphaFoldDB" id="A0A9K3L1V5"/>
<evidence type="ECO:0000313" key="4">
    <source>
        <dbReference type="Proteomes" id="UP000693970"/>
    </source>
</evidence>
<comment type="caution">
    <text evidence="3">The sequence shown here is derived from an EMBL/GenBank/DDBJ whole genome shotgun (WGS) entry which is preliminary data.</text>
</comment>
<feature type="compositionally biased region" description="Polar residues" evidence="2">
    <location>
        <begin position="41"/>
        <end position="52"/>
    </location>
</feature>
<feature type="region of interest" description="Disordered" evidence="2">
    <location>
        <begin position="32"/>
        <end position="52"/>
    </location>
</feature>
<gene>
    <name evidence="3" type="ORF">IV203_009329</name>
</gene>
<proteinExistence type="predicted"/>
<sequence length="726" mass="83085">MSTNNDLAFGFLTEQFRGCDKDNLVATTVSSIPPPSHPNTRHSCNCQTSASPLQPAQKDMITTATRRRYREDATKEPDDLKEDEVLHRFKVIRHDIGDKVIRMTEDVFVTCDNWRDPKSNVLTLEGCISDPQKKHLVFYDMWHEDIVVEILSLLRRKCQNRCWKLIEFRGCQERHINAVLETVLKMDIVQTIAFSLTNEKYDPMRRCKNSSLDVIARSMENNKRLECLIFHSRPIHFIQAECLKKLRIKRLHFLENVNLHPNEIPELAVGLKANTSLQSFSFLGGVTHISERNDVSKIVDALKGHPSLERLSLCLKSTTDKGVFGLDELLSYPHSALACVTLSGGFTISSFFAEGTLSRGLQKSNLKHLHLKDTFLFPRDIDDLALGLRLNRSLESLSMKLDASDCCVDVSKIAFALQDNHRIQRLSLSGQCNLGEGVQGVANLLSSENSQLRDLHLSGAFLDKSARAPRYLETFTQGLRGNNKIESLDLSVNDFSDDEAELIYKQVGTCSRLTNLDLGMNDVSRSAIEAFSHHETPNRLSVLRVSSSKFSFFHIDDELCRSILKILSINSHLGDINFNMGPVEWHHTYYKGKMQWHHFFPAYRVYSLHSNNKRVEYLKNKELNSQGKRDLERIQYQLDYNWAGRSLVDTKYKVPVALWPRALERVWEGRTCFWTGREQGSSLEYSHDVTYSFLRDHLSTFLKTCEPSRGFKRSQNAIACTKKQKC</sequence>
<keyword evidence="1" id="KW-0677">Repeat</keyword>
<dbReference type="Proteomes" id="UP000693970">
    <property type="component" value="Unassembled WGS sequence"/>
</dbReference>
<evidence type="ECO:0000313" key="3">
    <source>
        <dbReference type="EMBL" id="KAG7353280.1"/>
    </source>
</evidence>
<dbReference type="EMBL" id="JAGRRH010000017">
    <property type="protein sequence ID" value="KAG7353280.1"/>
    <property type="molecule type" value="Genomic_DNA"/>
</dbReference>
<accession>A0A9K3L1V5</accession>